<feature type="transmembrane region" description="Helical" evidence="1">
    <location>
        <begin position="103"/>
        <end position="121"/>
    </location>
</feature>
<feature type="transmembrane region" description="Helical" evidence="1">
    <location>
        <begin position="79"/>
        <end position="97"/>
    </location>
</feature>
<dbReference type="Proteomes" id="UP000051249">
    <property type="component" value="Unassembled WGS sequence"/>
</dbReference>
<dbReference type="OrthoDB" id="9803832at2"/>
<evidence type="ECO:0000313" key="3">
    <source>
        <dbReference type="Proteomes" id="UP000051249"/>
    </source>
</evidence>
<comment type="caution">
    <text evidence="2">The sequence shown here is derived from an EMBL/GenBank/DDBJ whole genome shotgun (WGS) entry which is preliminary data.</text>
</comment>
<protein>
    <recommendedName>
        <fullName evidence="4">Integral membrane protein</fullName>
    </recommendedName>
</protein>
<name>A0A0R2NPS5_9LACO</name>
<dbReference type="PANTHER" id="PTHR38446:SF1">
    <property type="entry name" value="BLL0914 PROTEIN"/>
    <property type="match status" value="1"/>
</dbReference>
<evidence type="ECO:0000313" key="2">
    <source>
        <dbReference type="EMBL" id="KRO26013.1"/>
    </source>
</evidence>
<organism evidence="2 3">
    <name type="scientific">Pediococcus argentinicus</name>
    <dbReference type="NCBI Taxonomy" id="480391"/>
    <lineage>
        <taxon>Bacteria</taxon>
        <taxon>Bacillati</taxon>
        <taxon>Bacillota</taxon>
        <taxon>Bacilli</taxon>
        <taxon>Lactobacillales</taxon>
        <taxon>Lactobacillaceae</taxon>
        <taxon>Pediococcus</taxon>
    </lineage>
</organism>
<dbReference type="AlphaFoldDB" id="A0A0R2NPS5"/>
<accession>A0A0R2NPS5</accession>
<keyword evidence="1" id="KW-0812">Transmembrane</keyword>
<evidence type="ECO:0008006" key="4">
    <source>
        <dbReference type="Google" id="ProtNLM"/>
    </source>
</evidence>
<evidence type="ECO:0000256" key="1">
    <source>
        <dbReference type="SAM" id="Phobius"/>
    </source>
</evidence>
<keyword evidence="1" id="KW-0472">Membrane</keyword>
<dbReference type="EMBL" id="JQCQ01000003">
    <property type="protein sequence ID" value="KRO26013.1"/>
    <property type="molecule type" value="Genomic_DNA"/>
</dbReference>
<keyword evidence="1" id="KW-1133">Transmembrane helix</keyword>
<sequence>MRILAIILVLIVAIEHVGIMGLEMVAPARIVSKAFNMPEDVVSDPNVHVALSNQGVYNGFVALALLLALFIPTGSVMKVLLLCFLGFVMVAAIYGGLTVYRKIMLIQGGPAFIAFLLVLFFI</sequence>
<dbReference type="PANTHER" id="PTHR38446">
    <property type="entry name" value="BLL0914 PROTEIN"/>
    <property type="match status" value="1"/>
</dbReference>
<dbReference type="Pfam" id="PF06993">
    <property type="entry name" value="DUF1304"/>
    <property type="match status" value="1"/>
</dbReference>
<dbReference type="RefSeq" id="WP_057797865.1">
    <property type="nucleotide sequence ID" value="NZ_BJZZ01000003.1"/>
</dbReference>
<proteinExistence type="predicted"/>
<keyword evidence="3" id="KW-1185">Reference proteome</keyword>
<reference evidence="2 3" key="1">
    <citation type="journal article" date="2015" name="Genome Announc.">
        <title>Expanding the biotechnology potential of lactobacilli through comparative genomics of 213 strains and associated genera.</title>
        <authorList>
            <person name="Sun Z."/>
            <person name="Harris H.M."/>
            <person name="McCann A."/>
            <person name="Guo C."/>
            <person name="Argimon S."/>
            <person name="Zhang W."/>
            <person name="Yang X."/>
            <person name="Jeffery I.B."/>
            <person name="Cooney J.C."/>
            <person name="Kagawa T.F."/>
            <person name="Liu W."/>
            <person name="Song Y."/>
            <person name="Salvetti E."/>
            <person name="Wrobel A."/>
            <person name="Rasinkangas P."/>
            <person name="Parkhill J."/>
            <person name="Rea M.C."/>
            <person name="O'Sullivan O."/>
            <person name="Ritari J."/>
            <person name="Douillard F.P."/>
            <person name="Paul Ross R."/>
            <person name="Yang R."/>
            <person name="Briner A.E."/>
            <person name="Felis G.E."/>
            <person name="de Vos W.M."/>
            <person name="Barrangou R."/>
            <person name="Klaenhammer T.R."/>
            <person name="Caufield P.W."/>
            <person name="Cui Y."/>
            <person name="Zhang H."/>
            <person name="O'Toole P.W."/>
        </authorList>
    </citation>
    <scope>NUCLEOTIDE SEQUENCE [LARGE SCALE GENOMIC DNA]</scope>
    <source>
        <strain evidence="2 3">DSM 23026</strain>
    </source>
</reference>
<dbReference type="InterPro" id="IPR009732">
    <property type="entry name" value="DUF1304"/>
</dbReference>
<feature type="transmembrane region" description="Helical" evidence="1">
    <location>
        <begin position="56"/>
        <end position="72"/>
    </location>
</feature>
<dbReference type="PATRIC" id="fig|480391.4.peg.942"/>
<gene>
    <name evidence="2" type="ORF">IV88_GL000927</name>
</gene>